<organism evidence="2 3">
    <name type="scientific">Candidatus Competibacter phosphatis</name>
    <dbReference type="NCBI Taxonomy" id="221280"/>
    <lineage>
        <taxon>Bacteria</taxon>
        <taxon>Pseudomonadati</taxon>
        <taxon>Pseudomonadota</taxon>
        <taxon>Gammaproteobacteria</taxon>
        <taxon>Candidatus Competibacteraceae</taxon>
        <taxon>Candidatus Competibacter</taxon>
    </lineage>
</organism>
<protein>
    <submittedName>
        <fullName evidence="2">DUF4351 domain-containing protein</fullName>
    </submittedName>
</protein>
<dbReference type="PANTHER" id="PTHR35586:SF1">
    <property type="entry name" value="SLL1691 PROTEIN"/>
    <property type="match status" value="1"/>
</dbReference>
<dbReference type="EMBL" id="SPMZ01000050">
    <property type="protein sequence ID" value="NMQ20450.1"/>
    <property type="molecule type" value="Genomic_DNA"/>
</dbReference>
<proteinExistence type="predicted"/>
<comment type="caution">
    <text evidence="2">The sequence shown here is derived from an EMBL/GenBank/DDBJ whole genome shotgun (WGS) entry which is preliminary data.</text>
</comment>
<evidence type="ECO:0000313" key="3">
    <source>
        <dbReference type="Proteomes" id="UP000760480"/>
    </source>
</evidence>
<evidence type="ECO:0000259" key="1">
    <source>
        <dbReference type="Pfam" id="PF14261"/>
    </source>
</evidence>
<dbReference type="PANTHER" id="PTHR35586">
    <property type="entry name" value="SLL1691 PROTEIN"/>
    <property type="match status" value="1"/>
</dbReference>
<reference evidence="2 3" key="1">
    <citation type="submission" date="2019-03" db="EMBL/GenBank/DDBJ databases">
        <title>Metabolic reconstructions from genomes of highly enriched 'Candidatus Accumulibacter' and 'Candidatus Competibacter' bioreactor populations.</title>
        <authorList>
            <person name="Annavajhala M.K."/>
            <person name="Welles L."/>
            <person name="Abbas B."/>
            <person name="Sorokin D."/>
            <person name="Park H."/>
            <person name="Van Loosdrecht M."/>
            <person name="Chandran K."/>
        </authorList>
    </citation>
    <scope>NUCLEOTIDE SEQUENCE [LARGE SCALE GENOMIC DNA]</scope>
    <source>
        <strain evidence="2 3">SBR_G</strain>
    </source>
</reference>
<dbReference type="Proteomes" id="UP000760480">
    <property type="component" value="Unassembled WGS sequence"/>
</dbReference>
<dbReference type="Pfam" id="PF14261">
    <property type="entry name" value="DUF4351"/>
    <property type="match status" value="1"/>
</dbReference>
<dbReference type="InterPro" id="IPR025587">
    <property type="entry name" value="DUF4351"/>
</dbReference>
<keyword evidence="3" id="KW-1185">Reference proteome</keyword>
<gene>
    <name evidence="2" type="ORF">E4P82_15365</name>
</gene>
<evidence type="ECO:0000313" key="2">
    <source>
        <dbReference type="EMBL" id="NMQ20450.1"/>
    </source>
</evidence>
<feature type="domain" description="DUF4351" evidence="1">
    <location>
        <begin position="302"/>
        <end position="353"/>
    </location>
</feature>
<sequence>MTAISKRLPEWSRAFNCSPVESNDRRKKHWRRWRVKNKPNAGKSPFFQNDYDSPWKTLLERYFKAFLEWFFPSIAADIDWTRGHEFLDKELQRIARRAKEKRRYADKLAKVWRRDGTETWVLIHIEIQAGYEAEFAERMFVYYYRLFDRYRLPLASLAVLADDRPQWRPDRYQRDLWGCEVKMQFPTVKLLDYQSRMAELETAANPFALATAAHLLAQATRHDEQQRFSSKLALTRRLYQRGWNKQEVVDLYEFMDWLLVLPETLEAAYLDEVQELEEDAKMRYISSAERLGMKRGHELGLQQGLQQGRTLLLRQLRKRFGALPDWVETRLREGTSAQLEQWAEQVLDAATLEAVFRE</sequence>
<accession>A0ABX1TPX2</accession>
<name>A0ABX1TPX2_9GAMM</name>